<organism evidence="1 2">
    <name type="scientific">Rhododendron molle</name>
    <name type="common">Chinese azalea</name>
    <name type="synonym">Azalea mollis</name>
    <dbReference type="NCBI Taxonomy" id="49168"/>
    <lineage>
        <taxon>Eukaryota</taxon>
        <taxon>Viridiplantae</taxon>
        <taxon>Streptophyta</taxon>
        <taxon>Embryophyta</taxon>
        <taxon>Tracheophyta</taxon>
        <taxon>Spermatophyta</taxon>
        <taxon>Magnoliopsida</taxon>
        <taxon>eudicotyledons</taxon>
        <taxon>Gunneridae</taxon>
        <taxon>Pentapetalae</taxon>
        <taxon>asterids</taxon>
        <taxon>Ericales</taxon>
        <taxon>Ericaceae</taxon>
        <taxon>Ericoideae</taxon>
        <taxon>Rhodoreae</taxon>
        <taxon>Rhododendron</taxon>
    </lineage>
</organism>
<keyword evidence="2" id="KW-1185">Reference proteome</keyword>
<reference evidence="1" key="1">
    <citation type="submission" date="2022-02" db="EMBL/GenBank/DDBJ databases">
        <title>Plant Genome Project.</title>
        <authorList>
            <person name="Zhang R.-G."/>
        </authorList>
    </citation>
    <scope>NUCLEOTIDE SEQUENCE</scope>
    <source>
        <strain evidence="1">AT1</strain>
    </source>
</reference>
<gene>
    <name evidence="1" type="ORF">RHMOL_Rhmol12G0241800</name>
</gene>
<dbReference type="Proteomes" id="UP001062846">
    <property type="component" value="Chromosome 12"/>
</dbReference>
<dbReference type="EMBL" id="CM046399">
    <property type="protein sequence ID" value="KAI8529660.1"/>
    <property type="molecule type" value="Genomic_DNA"/>
</dbReference>
<comment type="caution">
    <text evidence="1">The sequence shown here is derived from an EMBL/GenBank/DDBJ whole genome shotgun (WGS) entry which is preliminary data.</text>
</comment>
<proteinExistence type="predicted"/>
<evidence type="ECO:0000313" key="2">
    <source>
        <dbReference type="Proteomes" id="UP001062846"/>
    </source>
</evidence>
<evidence type="ECO:0000313" key="1">
    <source>
        <dbReference type="EMBL" id="KAI8529660.1"/>
    </source>
</evidence>
<sequence>MSDAAVQYLLESLKQIVVENAKLIINVRDEVDGLIRDLPLMKAIIEVSTEMGREDAVVRELVSRIRAVTFEAEDAVDAYMVEATSYNQKGKKWLQKVFGGINHATKLREVAKNVQTIKEEVDKMNNYQMLREALQRRGPAGRRRMERRLPDVEKDNVVGFDKATATLIGRLTGKTEDLQVISIIGMGGLGKTTLANKVYNDPIVSHEFSTLAWIYVSQTYSKDKLFLSILKDVTQVTGDMSHMGEDELAEEVRRQLTWKYLIVVDDPISFPRFPSEIEQLVHLTYVAFSGDFKTIPAAVSNLWNLQTLIAETSSRATRTIDIKADIWKMLKLRHLHTNKPSQLHDPVAKKPKAHDSLQTLTTITPQSCTVGVLGQTPCLKKLGIRGKLATLLEENGGSLFDNVATLKQLVTLKLLNDVFPEPPSESKLQRLPPYYKFPPNLKRLTLADTFLEWEQMHELGLLPKLEELKLKDNAFTGVRWTLVKGDFQKLKALQIWKTDLVYLEAEADHFPSLQHIVFKDCMRLWNIPSGLGNVKTLQTIKLHQTSRTAADSARKIKQQQQESKLKLDIFPSDL</sequence>
<name>A0ACC0LLT3_RHOML</name>
<accession>A0ACC0LLT3</accession>
<protein>
    <submittedName>
        <fullName evidence="1">Uncharacterized protein</fullName>
    </submittedName>
</protein>